<dbReference type="AlphaFoldDB" id="X1RVZ3"/>
<comment type="caution">
    <text evidence="1">The sequence shown here is derived from an EMBL/GenBank/DDBJ whole genome shotgun (WGS) entry which is preliminary data.</text>
</comment>
<protein>
    <submittedName>
        <fullName evidence="1">Uncharacterized protein</fullName>
    </submittedName>
</protein>
<name>X1RVZ3_9ZZZZ</name>
<gene>
    <name evidence="1" type="ORF">S12H4_00717</name>
</gene>
<reference evidence="1" key="1">
    <citation type="journal article" date="2014" name="Front. Microbiol.">
        <title>High frequency of phylogenetically diverse reductive dehalogenase-homologous genes in deep subseafloor sedimentary metagenomes.</title>
        <authorList>
            <person name="Kawai M."/>
            <person name="Futagami T."/>
            <person name="Toyoda A."/>
            <person name="Takaki Y."/>
            <person name="Nishi S."/>
            <person name="Hori S."/>
            <person name="Arai W."/>
            <person name="Tsubouchi T."/>
            <person name="Morono Y."/>
            <person name="Uchiyama I."/>
            <person name="Ito T."/>
            <person name="Fujiyama A."/>
            <person name="Inagaki F."/>
            <person name="Takami H."/>
        </authorList>
    </citation>
    <scope>NUCLEOTIDE SEQUENCE</scope>
    <source>
        <strain evidence="1">Expedition CK06-06</strain>
    </source>
</reference>
<evidence type="ECO:0000313" key="1">
    <source>
        <dbReference type="EMBL" id="GAI59659.1"/>
    </source>
</evidence>
<proteinExistence type="predicted"/>
<dbReference type="EMBL" id="BARW01000104">
    <property type="protein sequence ID" value="GAI59659.1"/>
    <property type="molecule type" value="Genomic_DNA"/>
</dbReference>
<accession>X1RVZ3</accession>
<sequence length="68" mass="7989">MNTWNMQLQDILTQLHKEARFAYWKDQTHCGSDFQPQGHCHDCQHFHICQVMQEIDAGLENLEQMDGG</sequence>
<organism evidence="1">
    <name type="scientific">marine sediment metagenome</name>
    <dbReference type="NCBI Taxonomy" id="412755"/>
    <lineage>
        <taxon>unclassified sequences</taxon>
        <taxon>metagenomes</taxon>
        <taxon>ecological metagenomes</taxon>
    </lineage>
</organism>